<reference evidence="2 3" key="1">
    <citation type="submission" date="2013-12" db="EMBL/GenBank/DDBJ databases">
        <authorList>
            <consortium name="DOE Joint Genome Institute"/>
            <person name="Kappler U."/>
            <person name="Huntemann M."/>
            <person name="Han J."/>
            <person name="Chen A."/>
            <person name="Kyrpides N."/>
            <person name="Mavromatis K."/>
            <person name="Markowitz V."/>
            <person name="Palaniappan K."/>
            <person name="Ivanova N."/>
            <person name="Schaumberg A."/>
            <person name="Pati A."/>
            <person name="Liolios K."/>
            <person name="Nordberg H.P."/>
            <person name="Cantor M.N."/>
            <person name="Hua S.X."/>
            <person name="Woyke T."/>
        </authorList>
    </citation>
    <scope>NUCLEOTIDE SEQUENCE [LARGE SCALE GENOMIC DNA]</scope>
    <source>
        <strain evidence="3">AL2</strain>
    </source>
</reference>
<dbReference type="AlphaFoldDB" id="W0DXI4"/>
<evidence type="ECO:0000259" key="1">
    <source>
        <dbReference type="PROSITE" id="PS00867"/>
    </source>
</evidence>
<protein>
    <submittedName>
        <fullName evidence="2">Carbamoylphosphate synthase large subunit</fullName>
    </submittedName>
</protein>
<dbReference type="Pfam" id="PF15632">
    <property type="entry name" value="ATPgrasp_Ter"/>
    <property type="match status" value="1"/>
</dbReference>
<dbReference type="InterPro" id="IPR005479">
    <property type="entry name" value="CPAse_ATP-bd"/>
</dbReference>
<sequence length="295" mass="33720">MKVLTEASGSLSSGFIINSIKQAGFQAVGSDITEINAGSIVCDDYIQFLPTSDDNLWLDVKYKLIKHQVEVVLPCLDDMLLDWTQQVWLKECNIALIASPASTLSIFLDKWKAYQFFEQNDVRTPRTSLQQVYRLLKPRRGRGGKGIIETTDPFEMHDYISQQKIHGVEYTIDVLCDKSGQPLYILPRKRLGVIAGKSTQGELVNNRQIINEVERICRLIHFVGPVNFQCIENELGVFFIEINPRLASGMALSFAATNNWVEQIINHIVKDYPIDIQPVKWGMKMFRSYQELYVR</sequence>
<dbReference type="HOGENOM" id="CLU_052967_0_0_6"/>
<dbReference type="STRING" id="717772.THIAE_07330"/>
<organism evidence="2 3">
    <name type="scientific">Thiomicrospira aerophila AL3</name>
    <dbReference type="NCBI Taxonomy" id="717772"/>
    <lineage>
        <taxon>Bacteria</taxon>
        <taxon>Pseudomonadati</taxon>
        <taxon>Pseudomonadota</taxon>
        <taxon>Gammaproteobacteria</taxon>
        <taxon>Thiotrichales</taxon>
        <taxon>Piscirickettsiaceae</taxon>
        <taxon>Thiomicrospira</taxon>
    </lineage>
</organism>
<dbReference type="InParanoid" id="W0DXI4"/>
<dbReference type="InterPro" id="IPR013815">
    <property type="entry name" value="ATP_grasp_subdomain_1"/>
</dbReference>
<dbReference type="KEGG" id="tao:THIAE_07330"/>
<feature type="domain" description="Carbamoyl phosphate synthase ATP-binding" evidence="1">
    <location>
        <begin position="239"/>
        <end position="246"/>
    </location>
</feature>
<proteinExistence type="predicted"/>
<dbReference type="SUPFAM" id="SSF56059">
    <property type="entry name" value="Glutathione synthetase ATP-binding domain-like"/>
    <property type="match status" value="1"/>
</dbReference>
<dbReference type="Gene3D" id="3.40.50.20">
    <property type="match status" value="1"/>
</dbReference>
<dbReference type="eggNOG" id="COG2232">
    <property type="taxonomic scope" value="Bacteria"/>
</dbReference>
<evidence type="ECO:0000313" key="2">
    <source>
        <dbReference type="EMBL" id="AHF01591.1"/>
    </source>
</evidence>
<dbReference type="PROSITE" id="PS00867">
    <property type="entry name" value="CPSASE_2"/>
    <property type="match status" value="1"/>
</dbReference>
<gene>
    <name evidence="2" type="ORF">THIAE_07330</name>
</gene>
<dbReference type="Gene3D" id="3.30.470.20">
    <property type="entry name" value="ATP-grasp fold, B domain"/>
    <property type="match status" value="1"/>
</dbReference>
<accession>W0DXI4</accession>
<name>W0DXI4_9GAMM</name>
<dbReference type="GO" id="GO:0003824">
    <property type="term" value="F:catalytic activity"/>
    <property type="evidence" value="ECO:0007669"/>
    <property type="project" value="UniProtKB-ARBA"/>
</dbReference>
<dbReference type="GO" id="GO:0005524">
    <property type="term" value="F:ATP binding"/>
    <property type="evidence" value="ECO:0007669"/>
    <property type="project" value="InterPro"/>
</dbReference>
<keyword evidence="3" id="KW-1185">Reference proteome</keyword>
<dbReference type="Proteomes" id="UP000005380">
    <property type="component" value="Chromosome"/>
</dbReference>
<dbReference type="EMBL" id="CP007030">
    <property type="protein sequence ID" value="AHF01591.1"/>
    <property type="molecule type" value="Genomic_DNA"/>
</dbReference>
<dbReference type="Gene3D" id="3.30.1490.20">
    <property type="entry name" value="ATP-grasp fold, A domain"/>
    <property type="match status" value="1"/>
</dbReference>
<evidence type="ECO:0000313" key="3">
    <source>
        <dbReference type="Proteomes" id="UP000005380"/>
    </source>
</evidence>